<evidence type="ECO:0000313" key="2">
    <source>
        <dbReference type="EMBL" id="ADN16268.1"/>
    </source>
</evidence>
<dbReference type="GO" id="GO:0006935">
    <property type="term" value="P:chemotaxis"/>
    <property type="evidence" value="ECO:0007669"/>
    <property type="project" value="InterPro"/>
</dbReference>
<dbReference type="GO" id="GO:0005829">
    <property type="term" value="C:cytosol"/>
    <property type="evidence" value="ECO:0007669"/>
    <property type="project" value="TreeGrafter"/>
</dbReference>
<dbReference type="EMBL" id="CP002198">
    <property type="protein sequence ID" value="ADN16268.1"/>
    <property type="molecule type" value="Genomic_DNA"/>
</dbReference>
<feature type="domain" description="CheW-like" evidence="1">
    <location>
        <begin position="3"/>
        <end position="147"/>
    </location>
</feature>
<dbReference type="AlphaFoldDB" id="E0UB23"/>
<dbReference type="PANTHER" id="PTHR22617:SF23">
    <property type="entry name" value="CHEMOTAXIS PROTEIN CHEW"/>
    <property type="match status" value="1"/>
</dbReference>
<dbReference type="Gene3D" id="2.30.30.40">
    <property type="entry name" value="SH3 Domains"/>
    <property type="match status" value="2"/>
</dbReference>
<dbReference type="GO" id="GO:0007165">
    <property type="term" value="P:signal transduction"/>
    <property type="evidence" value="ECO:0007669"/>
    <property type="project" value="InterPro"/>
</dbReference>
<dbReference type="InterPro" id="IPR039315">
    <property type="entry name" value="CheW"/>
</dbReference>
<dbReference type="eggNOG" id="COG0835">
    <property type="taxonomic scope" value="Bacteria"/>
</dbReference>
<dbReference type="Proteomes" id="UP000008206">
    <property type="component" value="Chromosome"/>
</dbReference>
<dbReference type="STRING" id="497965.Cyan7822_4352"/>
<accession>E0UB23</accession>
<dbReference type="RefSeq" id="WP_013324331.1">
    <property type="nucleotide sequence ID" value="NC_014501.1"/>
</dbReference>
<protein>
    <submittedName>
        <fullName evidence="2">CheW protein</fullName>
    </submittedName>
</protein>
<dbReference type="KEGG" id="cyj:Cyan7822_4352"/>
<dbReference type="Gene3D" id="2.40.50.180">
    <property type="entry name" value="CheA-289, Domain 4"/>
    <property type="match status" value="2"/>
</dbReference>
<dbReference type="InterPro" id="IPR036061">
    <property type="entry name" value="CheW-like_dom_sf"/>
</dbReference>
<dbReference type="SUPFAM" id="SSF50341">
    <property type="entry name" value="CheW-like"/>
    <property type="match status" value="2"/>
</dbReference>
<dbReference type="PROSITE" id="PS50851">
    <property type="entry name" value="CHEW"/>
    <property type="match status" value="2"/>
</dbReference>
<proteinExistence type="predicted"/>
<dbReference type="PANTHER" id="PTHR22617">
    <property type="entry name" value="CHEMOTAXIS SENSOR HISTIDINE KINASE-RELATED"/>
    <property type="match status" value="1"/>
</dbReference>
<feature type="domain" description="CheW-like" evidence="1">
    <location>
        <begin position="202"/>
        <end position="342"/>
    </location>
</feature>
<dbReference type="InterPro" id="IPR002545">
    <property type="entry name" value="CheW-lke_dom"/>
</dbReference>
<evidence type="ECO:0000313" key="3">
    <source>
        <dbReference type="Proteomes" id="UP000008206"/>
    </source>
</evidence>
<name>E0UB23_GLOV7</name>
<keyword evidence="3" id="KW-1185">Reference proteome</keyword>
<evidence type="ECO:0000259" key="1">
    <source>
        <dbReference type="PROSITE" id="PS50851"/>
    </source>
</evidence>
<dbReference type="OrthoDB" id="9794382at2"/>
<reference evidence="3" key="1">
    <citation type="journal article" date="2011" name="MBio">
        <title>Novel metabolic attributes of the genus Cyanothece, comprising a group of unicellular nitrogen-fixing Cyanobacteria.</title>
        <authorList>
            <person name="Bandyopadhyay A."/>
            <person name="Elvitigala T."/>
            <person name="Welsh E."/>
            <person name="Stockel J."/>
            <person name="Liberton M."/>
            <person name="Min H."/>
            <person name="Sherman L.A."/>
            <person name="Pakrasi H.B."/>
        </authorList>
    </citation>
    <scope>NUCLEOTIDE SEQUENCE [LARGE SCALE GENOMIC DNA]</scope>
    <source>
        <strain evidence="3">PCC 7822</strain>
    </source>
</reference>
<sequence length="348" mass="38950">MQNNYYLTFTLNNLCYGVNALAVEEIFYLPEVTPIPEAPADIVGIINYRGKIVPIMDLNLRFGYQATDYQLTDSIILLTWKELRVGIITNQVHEIKKIFPSEITTELSHDQSIIPVQQEKFITGIARTGKDLSIILDLERLLRYVEQQNIFSEEAPETEETEQPIIKPSIFFAHATAKEREILRKRAAELQEFIQRKEISGAKPLAVVMLGEEFFGVDLKLVREFIKVSKLTPIACTPPHILGNMNLRGEILTVVDLRGLLNLPMSGINANSKAMVIEVEGIVAAILVQGVRDVVLLDPKEVVEVPTVTHSVNDEYLIGITSYGEKMMSILDLSKALLHGGLIVDEAV</sequence>
<dbReference type="Pfam" id="PF01584">
    <property type="entry name" value="CheW"/>
    <property type="match status" value="2"/>
</dbReference>
<dbReference type="SMART" id="SM00260">
    <property type="entry name" value="CheW"/>
    <property type="match status" value="2"/>
</dbReference>
<gene>
    <name evidence="2" type="ordered locus">Cyan7822_4352</name>
</gene>
<dbReference type="HOGENOM" id="CLU_068402_0_0_3"/>
<organism evidence="2 3">
    <name type="scientific">Gloeothece verrucosa (strain PCC 7822)</name>
    <name type="common">Cyanothece sp. (strain PCC 7822)</name>
    <dbReference type="NCBI Taxonomy" id="497965"/>
    <lineage>
        <taxon>Bacteria</taxon>
        <taxon>Bacillati</taxon>
        <taxon>Cyanobacteriota</taxon>
        <taxon>Cyanophyceae</taxon>
        <taxon>Oscillatoriophycideae</taxon>
        <taxon>Chroococcales</taxon>
        <taxon>Aphanothecaceae</taxon>
        <taxon>Gloeothece</taxon>
        <taxon>Gloeothece verrucosa</taxon>
    </lineage>
</organism>